<name>A0A9E2BHD5_PSYF1</name>
<dbReference type="InterPro" id="IPR013216">
    <property type="entry name" value="Methyltransf_11"/>
</dbReference>
<accession>A0A9E2BHD5</accession>
<sequence length="158" mass="18509">MTDRDRVLTESLVDYNSVVMEVGSGNGFLTEHLAQKVRLVYAIELQKGMVVQLEKRVKRWKNKVKIFNQDIADYHHKDAPVDTVIAFYSFHEIKNQEKAVINMVNSLKKDGYICLYEPTLEVNWKKMEKTANLFSKSGIDIDFYRKGRFTNFLRLKKV</sequence>
<dbReference type="Gene3D" id="3.40.50.150">
    <property type="entry name" value="Vaccinia Virus protein VP39"/>
    <property type="match status" value="1"/>
</dbReference>
<dbReference type="SUPFAM" id="SSF53335">
    <property type="entry name" value="S-adenosyl-L-methionine-dependent methyltransferases"/>
    <property type="match status" value="1"/>
</dbReference>
<organism evidence="3 4">
    <name type="scientific">Psychracetigena formicireducens</name>
    <dbReference type="NCBI Taxonomy" id="2986056"/>
    <lineage>
        <taxon>Bacteria</taxon>
        <taxon>Bacillati</taxon>
        <taxon>Candidatus Lithacetigenota</taxon>
        <taxon>Candidatus Psychracetigena</taxon>
    </lineage>
</organism>
<dbReference type="GO" id="GO:0032259">
    <property type="term" value="P:methylation"/>
    <property type="evidence" value="ECO:0007669"/>
    <property type="project" value="UniProtKB-KW"/>
</dbReference>
<dbReference type="Proteomes" id="UP000811545">
    <property type="component" value="Unassembled WGS sequence"/>
</dbReference>
<dbReference type="InterPro" id="IPR029063">
    <property type="entry name" value="SAM-dependent_MTases_sf"/>
</dbReference>
<dbReference type="AlphaFoldDB" id="A0A9E2BHD5"/>
<dbReference type="Pfam" id="PF08241">
    <property type="entry name" value="Methyltransf_11"/>
    <property type="match status" value="1"/>
</dbReference>
<evidence type="ECO:0000256" key="1">
    <source>
        <dbReference type="SAM" id="Coils"/>
    </source>
</evidence>
<feature type="coiled-coil region" evidence="1">
    <location>
        <begin position="43"/>
        <end position="70"/>
    </location>
</feature>
<dbReference type="PANTHER" id="PTHR43861">
    <property type="entry name" value="TRANS-ACONITATE 2-METHYLTRANSFERASE-RELATED"/>
    <property type="match status" value="1"/>
</dbReference>
<dbReference type="EC" id="2.1.1.-" evidence="3"/>
<comment type="caution">
    <text evidence="3">The sequence shown here is derived from an EMBL/GenBank/DDBJ whole genome shotgun (WGS) entry which is preliminary data.</text>
</comment>
<protein>
    <submittedName>
        <fullName evidence="3">Ribosomal RNA small subunit methyltransferase A</fullName>
        <ecNumber evidence="3">2.1.1.-</ecNumber>
    </submittedName>
</protein>
<evidence type="ECO:0000313" key="4">
    <source>
        <dbReference type="Proteomes" id="UP000811545"/>
    </source>
</evidence>
<reference evidence="3 4" key="1">
    <citation type="journal article" date="2021" name="bioRxiv">
        <title>Unique metabolic strategies in Hadean analogues reveal hints for primordial physiology.</title>
        <authorList>
            <person name="Nobu M.K."/>
            <person name="Nakai R."/>
            <person name="Tamazawa S."/>
            <person name="Mori H."/>
            <person name="Toyoda A."/>
            <person name="Ijiri A."/>
            <person name="Suzuki S."/>
            <person name="Kurokawa K."/>
            <person name="Kamagata Y."/>
            <person name="Tamaki H."/>
        </authorList>
    </citation>
    <scope>NUCLEOTIDE SEQUENCE [LARGE SCALE GENOMIC DNA]</scope>
    <source>
        <strain evidence="3">BS525</strain>
    </source>
</reference>
<keyword evidence="1" id="KW-0175">Coiled coil</keyword>
<gene>
    <name evidence="3" type="primary">rsmA_2</name>
    <name evidence="3" type="ORF">DDT42_01479</name>
</gene>
<dbReference type="GO" id="GO:0008757">
    <property type="term" value="F:S-adenosylmethionine-dependent methyltransferase activity"/>
    <property type="evidence" value="ECO:0007669"/>
    <property type="project" value="InterPro"/>
</dbReference>
<evidence type="ECO:0000259" key="2">
    <source>
        <dbReference type="Pfam" id="PF08241"/>
    </source>
</evidence>
<dbReference type="EMBL" id="QLTW01000126">
    <property type="protein sequence ID" value="MBT9145606.1"/>
    <property type="molecule type" value="Genomic_DNA"/>
</dbReference>
<keyword evidence="3" id="KW-0489">Methyltransferase</keyword>
<dbReference type="CDD" id="cd02440">
    <property type="entry name" value="AdoMet_MTases"/>
    <property type="match status" value="1"/>
</dbReference>
<proteinExistence type="predicted"/>
<evidence type="ECO:0000313" key="3">
    <source>
        <dbReference type="EMBL" id="MBT9145606.1"/>
    </source>
</evidence>
<keyword evidence="3" id="KW-0808">Transferase</keyword>
<feature type="domain" description="Methyltransferase type 11" evidence="2">
    <location>
        <begin position="21"/>
        <end position="114"/>
    </location>
</feature>